<evidence type="ECO:0000313" key="1">
    <source>
        <dbReference type="EMBL" id="TNN16511.1"/>
    </source>
</evidence>
<proteinExistence type="predicted"/>
<keyword evidence="2" id="KW-1185">Reference proteome</keyword>
<dbReference type="AlphaFoldDB" id="A0A4Z2DJ22"/>
<protein>
    <submittedName>
        <fullName evidence="1">Uncharacterized protein</fullName>
    </submittedName>
</protein>
<dbReference type="EMBL" id="SKCS01000111">
    <property type="protein sequence ID" value="TNN16511.1"/>
    <property type="molecule type" value="Genomic_DNA"/>
</dbReference>
<dbReference type="Proteomes" id="UP000311919">
    <property type="component" value="Unassembled WGS sequence"/>
</dbReference>
<gene>
    <name evidence="1" type="ORF">EWB00_000356</name>
</gene>
<reference evidence="1 2" key="1">
    <citation type="submission" date="2019-03" db="EMBL/GenBank/DDBJ databases">
        <title>An improved genome assembly of the fluke Schistosoma japonicum.</title>
        <authorList>
            <person name="Hu W."/>
            <person name="Luo F."/>
            <person name="Yin M."/>
            <person name="Mo X."/>
            <person name="Sun C."/>
            <person name="Wu Q."/>
            <person name="Zhu B."/>
            <person name="Xiang M."/>
            <person name="Wang J."/>
            <person name="Wang Y."/>
            <person name="Zhang T."/>
            <person name="Xu B."/>
            <person name="Zheng H."/>
            <person name="Feng Z."/>
        </authorList>
    </citation>
    <scope>NUCLEOTIDE SEQUENCE [LARGE SCALE GENOMIC DNA]</scope>
    <source>
        <strain evidence="1">HuSjv2</strain>
        <tissue evidence="1">Worms</tissue>
    </source>
</reference>
<organism evidence="1 2">
    <name type="scientific">Schistosoma japonicum</name>
    <name type="common">Blood fluke</name>
    <dbReference type="NCBI Taxonomy" id="6182"/>
    <lineage>
        <taxon>Eukaryota</taxon>
        <taxon>Metazoa</taxon>
        <taxon>Spiralia</taxon>
        <taxon>Lophotrochozoa</taxon>
        <taxon>Platyhelminthes</taxon>
        <taxon>Trematoda</taxon>
        <taxon>Digenea</taxon>
        <taxon>Strigeidida</taxon>
        <taxon>Schistosomatoidea</taxon>
        <taxon>Schistosomatidae</taxon>
        <taxon>Schistosoma</taxon>
    </lineage>
</organism>
<accession>A0A4Z2DJ22</accession>
<evidence type="ECO:0000313" key="2">
    <source>
        <dbReference type="Proteomes" id="UP000311919"/>
    </source>
</evidence>
<name>A0A4Z2DJ22_SCHJA</name>
<comment type="caution">
    <text evidence="1">The sequence shown here is derived from an EMBL/GenBank/DDBJ whole genome shotgun (WGS) entry which is preliminary data.</text>
</comment>
<sequence>MAMAITLLAESEKHSVKTDTRLRCLLVTDAETIQYRVSVRNRQASMKAMVDGRQISWTLTYT</sequence>